<dbReference type="EMBL" id="GBRH01249399">
    <property type="protein sequence ID" value="JAD48496.1"/>
    <property type="molecule type" value="Transcribed_RNA"/>
</dbReference>
<sequence>MALPCWSLTEYHTEIEAGDRSLQQQGSVFFLPQETARHKRALKTLNERASLNGRRLLPCQTGR</sequence>
<reference evidence="1" key="1">
    <citation type="submission" date="2014-09" db="EMBL/GenBank/DDBJ databases">
        <authorList>
            <person name="Magalhaes I.L.F."/>
            <person name="Oliveira U."/>
            <person name="Santos F.R."/>
            <person name="Vidigal T.H.D.A."/>
            <person name="Brescovit A.D."/>
            <person name="Santos A.J."/>
        </authorList>
    </citation>
    <scope>NUCLEOTIDE SEQUENCE</scope>
    <source>
        <tissue evidence="1">Shoot tissue taken approximately 20 cm above the soil surface</tissue>
    </source>
</reference>
<evidence type="ECO:0000313" key="1">
    <source>
        <dbReference type="EMBL" id="JAD48496.1"/>
    </source>
</evidence>
<protein>
    <submittedName>
        <fullName evidence="1">Uncharacterized protein</fullName>
    </submittedName>
</protein>
<accession>A0A0A9ABP1</accession>
<dbReference type="AlphaFoldDB" id="A0A0A9ABP1"/>
<proteinExistence type="predicted"/>
<name>A0A0A9ABP1_ARUDO</name>
<organism evidence="1">
    <name type="scientific">Arundo donax</name>
    <name type="common">Giant reed</name>
    <name type="synonym">Donax arundinaceus</name>
    <dbReference type="NCBI Taxonomy" id="35708"/>
    <lineage>
        <taxon>Eukaryota</taxon>
        <taxon>Viridiplantae</taxon>
        <taxon>Streptophyta</taxon>
        <taxon>Embryophyta</taxon>
        <taxon>Tracheophyta</taxon>
        <taxon>Spermatophyta</taxon>
        <taxon>Magnoliopsida</taxon>
        <taxon>Liliopsida</taxon>
        <taxon>Poales</taxon>
        <taxon>Poaceae</taxon>
        <taxon>PACMAD clade</taxon>
        <taxon>Arundinoideae</taxon>
        <taxon>Arundineae</taxon>
        <taxon>Arundo</taxon>
    </lineage>
</organism>
<reference evidence="1" key="2">
    <citation type="journal article" date="2015" name="Data Brief">
        <title>Shoot transcriptome of the giant reed, Arundo donax.</title>
        <authorList>
            <person name="Barrero R.A."/>
            <person name="Guerrero F.D."/>
            <person name="Moolhuijzen P."/>
            <person name="Goolsby J.A."/>
            <person name="Tidwell J."/>
            <person name="Bellgard S.E."/>
            <person name="Bellgard M.I."/>
        </authorList>
    </citation>
    <scope>NUCLEOTIDE SEQUENCE</scope>
    <source>
        <tissue evidence="1">Shoot tissue taken approximately 20 cm above the soil surface</tissue>
    </source>
</reference>